<sequence>MYLCVCFFYDSICLYITLMYLLSSDLAGERNDVFIATWFFILSFLLLERRNSSHDCSLCGKENDKCLLINRGCTWSNLKLDSCKFKKFDLCLLSNLSSLHISLSIRHIRTKKSNL</sequence>
<reference evidence="2 3" key="1">
    <citation type="submission" date="2023-03" db="EMBL/GenBank/DDBJ databases">
        <title>WGS of Gossypium arboreum.</title>
        <authorList>
            <person name="Yu D."/>
        </authorList>
    </citation>
    <scope>NUCLEOTIDE SEQUENCE [LARGE SCALE GENOMIC DNA]</scope>
    <source>
        <tissue evidence="2">Leaf</tissue>
    </source>
</reference>
<keyword evidence="1" id="KW-0812">Transmembrane</keyword>
<organism evidence="2 3">
    <name type="scientific">Gossypium arboreum</name>
    <name type="common">Tree cotton</name>
    <name type="synonym">Gossypium nanking</name>
    <dbReference type="NCBI Taxonomy" id="29729"/>
    <lineage>
        <taxon>Eukaryota</taxon>
        <taxon>Viridiplantae</taxon>
        <taxon>Streptophyta</taxon>
        <taxon>Embryophyta</taxon>
        <taxon>Tracheophyta</taxon>
        <taxon>Spermatophyta</taxon>
        <taxon>Magnoliopsida</taxon>
        <taxon>eudicotyledons</taxon>
        <taxon>Gunneridae</taxon>
        <taxon>Pentapetalae</taxon>
        <taxon>rosids</taxon>
        <taxon>malvids</taxon>
        <taxon>Malvales</taxon>
        <taxon>Malvaceae</taxon>
        <taxon>Malvoideae</taxon>
        <taxon>Gossypium</taxon>
    </lineage>
</organism>
<accession>A0ABR0NVI8</accession>
<gene>
    <name evidence="2" type="ORF">PVK06_032989</name>
</gene>
<evidence type="ECO:0000313" key="3">
    <source>
        <dbReference type="Proteomes" id="UP001358586"/>
    </source>
</evidence>
<evidence type="ECO:0000313" key="2">
    <source>
        <dbReference type="EMBL" id="KAK5805336.1"/>
    </source>
</evidence>
<feature type="transmembrane region" description="Helical" evidence="1">
    <location>
        <begin position="30"/>
        <end position="47"/>
    </location>
</feature>
<proteinExistence type="predicted"/>
<feature type="transmembrane region" description="Helical" evidence="1">
    <location>
        <begin position="7"/>
        <end position="24"/>
    </location>
</feature>
<keyword evidence="3" id="KW-1185">Reference proteome</keyword>
<dbReference type="EMBL" id="JARKNE010000009">
    <property type="protein sequence ID" value="KAK5805336.1"/>
    <property type="molecule type" value="Genomic_DNA"/>
</dbReference>
<comment type="caution">
    <text evidence="2">The sequence shown here is derived from an EMBL/GenBank/DDBJ whole genome shotgun (WGS) entry which is preliminary data.</text>
</comment>
<evidence type="ECO:0000256" key="1">
    <source>
        <dbReference type="SAM" id="Phobius"/>
    </source>
</evidence>
<dbReference type="Proteomes" id="UP001358586">
    <property type="component" value="Chromosome 9"/>
</dbReference>
<keyword evidence="1" id="KW-0472">Membrane</keyword>
<name>A0ABR0NVI8_GOSAR</name>
<protein>
    <submittedName>
        <fullName evidence="2">Uncharacterized protein</fullName>
    </submittedName>
</protein>
<keyword evidence="1" id="KW-1133">Transmembrane helix</keyword>